<reference evidence="2 3" key="1">
    <citation type="submission" date="2021-02" db="EMBL/GenBank/DDBJ databases">
        <title>Complete genome of Desulfoluna sp. strain ASN36.</title>
        <authorList>
            <person name="Takahashi A."/>
            <person name="Kojima H."/>
            <person name="Fukui M."/>
        </authorList>
    </citation>
    <scope>NUCLEOTIDE SEQUENCE [LARGE SCALE GENOMIC DNA]</scope>
    <source>
        <strain evidence="2 3">ASN36</strain>
    </source>
</reference>
<organism evidence="2 3">
    <name type="scientific">Desulfoluna limicola</name>
    <dbReference type="NCBI Taxonomy" id="2810562"/>
    <lineage>
        <taxon>Bacteria</taxon>
        <taxon>Pseudomonadati</taxon>
        <taxon>Thermodesulfobacteriota</taxon>
        <taxon>Desulfobacteria</taxon>
        <taxon>Desulfobacterales</taxon>
        <taxon>Desulfolunaceae</taxon>
        <taxon>Desulfoluna</taxon>
    </lineage>
</organism>
<dbReference type="Proteomes" id="UP001320148">
    <property type="component" value="Chromosome"/>
</dbReference>
<proteinExistence type="predicted"/>
<protein>
    <submittedName>
        <fullName evidence="2">Uncharacterized protein</fullName>
    </submittedName>
</protein>
<dbReference type="EMBL" id="AP024488">
    <property type="protein sequence ID" value="BCS94655.1"/>
    <property type="molecule type" value="Genomic_DNA"/>
</dbReference>
<keyword evidence="3" id="KW-1185">Reference proteome</keyword>
<accession>A0ABM7PBT4</accession>
<gene>
    <name evidence="2" type="ORF">DSLASN_02870</name>
</gene>
<feature type="region of interest" description="Disordered" evidence="1">
    <location>
        <begin position="22"/>
        <end position="42"/>
    </location>
</feature>
<name>A0ABM7PBT4_9BACT</name>
<sequence>MALSVYESEFCPVIISGNAPFVKNSDSSHQKQDYPQPKNTGPFYEKRKWNEFIVNCLRTKIQGFKVGNHDIKTLQGNGHPKFIAVSRIDPQDITQMSDKVKARHHKGME</sequence>
<evidence type="ECO:0000256" key="1">
    <source>
        <dbReference type="SAM" id="MobiDB-lite"/>
    </source>
</evidence>
<evidence type="ECO:0000313" key="2">
    <source>
        <dbReference type="EMBL" id="BCS94655.1"/>
    </source>
</evidence>
<evidence type="ECO:0000313" key="3">
    <source>
        <dbReference type="Proteomes" id="UP001320148"/>
    </source>
</evidence>